<dbReference type="GO" id="GO:0003729">
    <property type="term" value="F:mRNA binding"/>
    <property type="evidence" value="ECO:0007669"/>
    <property type="project" value="TreeGrafter"/>
</dbReference>
<organism evidence="3 4">
    <name type="scientific">Pyrus ussuriensis x Pyrus communis</name>
    <dbReference type="NCBI Taxonomy" id="2448454"/>
    <lineage>
        <taxon>Eukaryota</taxon>
        <taxon>Viridiplantae</taxon>
        <taxon>Streptophyta</taxon>
        <taxon>Embryophyta</taxon>
        <taxon>Tracheophyta</taxon>
        <taxon>Spermatophyta</taxon>
        <taxon>Magnoliopsida</taxon>
        <taxon>eudicotyledons</taxon>
        <taxon>Gunneridae</taxon>
        <taxon>Pentapetalae</taxon>
        <taxon>rosids</taxon>
        <taxon>fabids</taxon>
        <taxon>Rosales</taxon>
        <taxon>Rosaceae</taxon>
        <taxon>Amygdaloideae</taxon>
        <taxon>Maleae</taxon>
        <taxon>Pyrus</taxon>
    </lineage>
</organism>
<evidence type="ECO:0000256" key="1">
    <source>
        <dbReference type="ARBA" id="ARBA00004123"/>
    </source>
</evidence>
<dbReference type="GO" id="GO:0000398">
    <property type="term" value="P:mRNA splicing, via spliceosome"/>
    <property type="evidence" value="ECO:0007669"/>
    <property type="project" value="TreeGrafter"/>
</dbReference>
<reference evidence="3 4" key="3">
    <citation type="submission" date="2019-11" db="EMBL/GenBank/DDBJ databases">
        <title>A de novo genome assembly of a pear dwarfing rootstock.</title>
        <authorList>
            <person name="Wang F."/>
            <person name="Wang J."/>
            <person name="Li S."/>
            <person name="Zhang Y."/>
            <person name="Fang M."/>
            <person name="Ma L."/>
            <person name="Zhao Y."/>
            <person name="Jiang S."/>
        </authorList>
    </citation>
    <scope>NUCLEOTIDE SEQUENCE [LARGE SCALE GENOMIC DNA]</scope>
    <source>
        <strain evidence="3">S2</strain>
        <tissue evidence="3">Leaf</tissue>
    </source>
</reference>
<evidence type="ECO:0000256" key="2">
    <source>
        <dbReference type="ARBA" id="ARBA00023242"/>
    </source>
</evidence>
<reference evidence="4" key="2">
    <citation type="submission" date="2019-10" db="EMBL/GenBank/DDBJ databases">
        <title>A de novo genome assembly of a pear dwarfing rootstock.</title>
        <authorList>
            <person name="Wang F."/>
            <person name="Wang J."/>
            <person name="Li S."/>
            <person name="Zhang Y."/>
            <person name="Fang M."/>
            <person name="Ma L."/>
            <person name="Zhao Y."/>
            <person name="Jiang S."/>
        </authorList>
    </citation>
    <scope>NUCLEOTIDE SEQUENCE [LARGE SCALE GENOMIC DNA]</scope>
</reference>
<keyword evidence="2" id="KW-0539">Nucleus</keyword>
<dbReference type="AlphaFoldDB" id="A0A5N5HCS6"/>
<evidence type="ECO:0000313" key="3">
    <source>
        <dbReference type="EMBL" id="KAB2623240.1"/>
    </source>
</evidence>
<protein>
    <submittedName>
        <fullName evidence="3">U11/U12 small nuclear ribonucleoprotein 35 kDa protein-like</fullName>
    </submittedName>
</protein>
<gene>
    <name evidence="3" type="ORF">D8674_025422</name>
</gene>
<keyword evidence="3" id="KW-0687">Ribonucleoprotein</keyword>
<dbReference type="Proteomes" id="UP000327157">
    <property type="component" value="Chromosome 4"/>
</dbReference>
<name>A0A5N5HCS6_9ROSA</name>
<dbReference type="PANTHER" id="PTHR13952:SF6">
    <property type="entry name" value="U11_U12 SMALL NUCLEAR RIBONUCLEOPROTEIN 35 KDA PROTEIN"/>
    <property type="match status" value="1"/>
</dbReference>
<dbReference type="GO" id="GO:0071011">
    <property type="term" value="C:precatalytic spliceosome"/>
    <property type="evidence" value="ECO:0007669"/>
    <property type="project" value="TreeGrafter"/>
</dbReference>
<comment type="caution">
    <text evidence="3">The sequence shown here is derived from an EMBL/GenBank/DDBJ whole genome shotgun (WGS) entry which is preliminary data.</text>
</comment>
<dbReference type="PANTHER" id="PTHR13952">
    <property type="entry name" value="U1 SMALL NUCLEAR RIBONUCLEOPROTEIN 70 KD"/>
    <property type="match status" value="1"/>
</dbReference>
<dbReference type="InterPro" id="IPR051183">
    <property type="entry name" value="U1_U11-U12_snRNP_70-35kDa"/>
</dbReference>
<proteinExistence type="predicted"/>
<comment type="subcellular location">
    <subcellularLocation>
        <location evidence="1">Nucleus</location>
    </subcellularLocation>
</comment>
<sequence>MGPENTSIKPTCSVHEFALLLKTDRDYATMSGGGRNVNGNLNAVFYSEAYHPIQAGSIDGTDTLPHDNAVYRAFLCSSAGLYDPLGDPKLLGDPYCTLFVGHLSHLTTERTLRKVHLSRSLSLSVWLPRKLRKERNRKKVVQL</sequence>
<dbReference type="OrthoDB" id="6159137at2759"/>
<accession>A0A5N5HCS6</accession>
<keyword evidence="4" id="KW-1185">Reference proteome</keyword>
<dbReference type="GO" id="GO:0017069">
    <property type="term" value="F:snRNA binding"/>
    <property type="evidence" value="ECO:0007669"/>
    <property type="project" value="TreeGrafter"/>
</dbReference>
<evidence type="ECO:0000313" key="4">
    <source>
        <dbReference type="Proteomes" id="UP000327157"/>
    </source>
</evidence>
<dbReference type="EMBL" id="SMOL01000231">
    <property type="protein sequence ID" value="KAB2623240.1"/>
    <property type="molecule type" value="Genomic_DNA"/>
</dbReference>
<reference evidence="3 4" key="1">
    <citation type="submission" date="2019-09" db="EMBL/GenBank/DDBJ databases">
        <authorList>
            <person name="Ou C."/>
        </authorList>
    </citation>
    <scope>NUCLEOTIDE SEQUENCE [LARGE SCALE GENOMIC DNA]</scope>
    <source>
        <strain evidence="3">S2</strain>
        <tissue evidence="3">Leaf</tissue>
    </source>
</reference>